<evidence type="ECO:0000256" key="2">
    <source>
        <dbReference type="ARBA" id="ARBA00022448"/>
    </source>
</evidence>
<gene>
    <name evidence="7" type="primary">WBGene00282259</name>
</gene>
<sequence>MLSFREWAVMVTLPLFIMLTSYANFSMSGLLPLVQANFGTSDSETAMLKTFGAVAHVTAFTTMWFLGDFLPKKTTLLLGVTMWILLDFASILVSPDQFWLYVIIRALASMCAEIFRIIVNVLQAENFKGKFLTGALTLNIVGESIALLFAPIISSIFVDNNVPWQWGMIIGPSLIIPVLVSSSIFLRQKPRVPVDKPTSILRNALGVLGIPSYLLLIISQAVTMFYSMNLTFWLPSIVLYSSQVYPKVFLGLSYPAVSTLTAVFTFGGMFVGGFAVPYLTQFLQSSTALAIPLVYAACSTLETLSYITQITMVTRIFPIFASTYLIDGIASSGIMLNNLQIVLTTTPASQRASALSLLRLTTSLGLMPAPQIIAATFLYTWFMPLISTILCLFIIRFYKNDVQRANRVDHDAEEESKPLIDGKHIYD</sequence>
<organism evidence="7 8">
    <name type="scientific">Pristionchus pacificus</name>
    <name type="common">Parasitic nematode worm</name>
    <dbReference type="NCBI Taxonomy" id="54126"/>
    <lineage>
        <taxon>Eukaryota</taxon>
        <taxon>Metazoa</taxon>
        <taxon>Ecdysozoa</taxon>
        <taxon>Nematoda</taxon>
        <taxon>Chromadorea</taxon>
        <taxon>Rhabditida</taxon>
        <taxon>Rhabditina</taxon>
        <taxon>Diplogasteromorpha</taxon>
        <taxon>Diplogasteroidea</taxon>
        <taxon>Neodiplogasteridae</taxon>
        <taxon>Pristionchus</taxon>
    </lineage>
</organism>
<dbReference type="AlphaFoldDB" id="A0A2A6B7R8"/>
<dbReference type="InterPro" id="IPR020846">
    <property type="entry name" value="MFS_dom"/>
</dbReference>
<dbReference type="Pfam" id="PF07690">
    <property type="entry name" value="MFS_1"/>
    <property type="match status" value="1"/>
</dbReference>
<dbReference type="InterPro" id="IPR011701">
    <property type="entry name" value="MFS"/>
</dbReference>
<evidence type="ECO:0000313" key="8">
    <source>
        <dbReference type="Proteomes" id="UP000005239"/>
    </source>
</evidence>
<protein>
    <submittedName>
        <fullName evidence="7">Membrane transporter</fullName>
    </submittedName>
</protein>
<dbReference type="Gene3D" id="1.20.1250.20">
    <property type="entry name" value="MFS general substrate transporter like domains"/>
    <property type="match status" value="1"/>
</dbReference>
<comment type="similarity">
    <text evidence="6">Belongs to the major facilitator superfamily. Spinster (TC 2.A.1.49) family.</text>
</comment>
<evidence type="ECO:0000256" key="1">
    <source>
        <dbReference type="ARBA" id="ARBA00004141"/>
    </source>
</evidence>
<dbReference type="EnsemblMetazoa" id="PPA43890.1">
    <property type="protein sequence ID" value="PPA43890.1"/>
    <property type="gene ID" value="WBGene00282259"/>
</dbReference>
<evidence type="ECO:0000256" key="4">
    <source>
        <dbReference type="ARBA" id="ARBA00022989"/>
    </source>
</evidence>
<keyword evidence="8" id="KW-1185">Reference proteome</keyword>
<keyword evidence="2" id="KW-0813">Transport</keyword>
<accession>A0A2A6B7R8</accession>
<evidence type="ECO:0000256" key="5">
    <source>
        <dbReference type="ARBA" id="ARBA00023136"/>
    </source>
</evidence>
<dbReference type="InterPro" id="IPR044770">
    <property type="entry name" value="MFS_spinster-like"/>
</dbReference>
<evidence type="ECO:0000313" key="7">
    <source>
        <dbReference type="EnsemblMetazoa" id="PPA43890.1"/>
    </source>
</evidence>
<name>A0A2A6B7R8_PRIPA</name>
<dbReference type="PROSITE" id="PS50850">
    <property type="entry name" value="MFS"/>
    <property type="match status" value="1"/>
</dbReference>
<evidence type="ECO:0000256" key="6">
    <source>
        <dbReference type="ARBA" id="ARBA00024338"/>
    </source>
</evidence>
<comment type="subcellular location">
    <subcellularLocation>
        <location evidence="1">Membrane</location>
        <topology evidence="1">Multi-pass membrane protein</topology>
    </subcellularLocation>
</comment>
<keyword evidence="3" id="KW-0812">Transmembrane</keyword>
<accession>A0A8R1V495</accession>
<reference evidence="7" key="2">
    <citation type="submission" date="2022-06" db="UniProtKB">
        <authorList>
            <consortium name="EnsemblMetazoa"/>
        </authorList>
    </citation>
    <scope>IDENTIFICATION</scope>
    <source>
        <strain evidence="7">PS312</strain>
    </source>
</reference>
<reference evidence="8" key="1">
    <citation type="journal article" date="2008" name="Nat. Genet.">
        <title>The Pristionchus pacificus genome provides a unique perspective on nematode lifestyle and parasitism.</title>
        <authorList>
            <person name="Dieterich C."/>
            <person name="Clifton S.W."/>
            <person name="Schuster L.N."/>
            <person name="Chinwalla A."/>
            <person name="Delehaunty K."/>
            <person name="Dinkelacker I."/>
            <person name="Fulton L."/>
            <person name="Fulton R."/>
            <person name="Godfrey J."/>
            <person name="Minx P."/>
            <person name="Mitreva M."/>
            <person name="Roeseler W."/>
            <person name="Tian H."/>
            <person name="Witte H."/>
            <person name="Yang S.P."/>
            <person name="Wilson R.K."/>
            <person name="Sommer R.J."/>
        </authorList>
    </citation>
    <scope>NUCLEOTIDE SEQUENCE [LARGE SCALE GENOMIC DNA]</scope>
    <source>
        <strain evidence="8">PS312</strain>
    </source>
</reference>
<proteinExistence type="inferred from homology"/>
<dbReference type="Proteomes" id="UP000005239">
    <property type="component" value="Unassembled WGS sequence"/>
</dbReference>
<dbReference type="PANTHER" id="PTHR23505:SF79">
    <property type="entry name" value="PROTEIN SPINSTER"/>
    <property type="match status" value="1"/>
</dbReference>
<dbReference type="InterPro" id="IPR036259">
    <property type="entry name" value="MFS_trans_sf"/>
</dbReference>
<dbReference type="GO" id="GO:0022857">
    <property type="term" value="F:transmembrane transporter activity"/>
    <property type="evidence" value="ECO:0000318"/>
    <property type="project" value="GO_Central"/>
</dbReference>
<evidence type="ECO:0000256" key="3">
    <source>
        <dbReference type="ARBA" id="ARBA00022692"/>
    </source>
</evidence>
<dbReference type="PANTHER" id="PTHR23505">
    <property type="entry name" value="SPINSTER"/>
    <property type="match status" value="1"/>
</dbReference>
<dbReference type="GO" id="GO:0016020">
    <property type="term" value="C:membrane"/>
    <property type="evidence" value="ECO:0000318"/>
    <property type="project" value="GO_Central"/>
</dbReference>
<keyword evidence="4" id="KW-1133">Transmembrane helix</keyword>
<keyword evidence="5" id="KW-0472">Membrane</keyword>
<dbReference type="SUPFAM" id="SSF103473">
    <property type="entry name" value="MFS general substrate transporter"/>
    <property type="match status" value="1"/>
</dbReference>